<gene>
    <name evidence="10" type="ORF">DWG24_20205</name>
</gene>
<feature type="signal peptide" evidence="8">
    <location>
        <begin position="1"/>
        <end position="30"/>
    </location>
</feature>
<proteinExistence type="inferred from homology"/>
<dbReference type="Gene3D" id="3.90.76.10">
    <property type="entry name" value="Dipeptide-binding Protein, Domain 1"/>
    <property type="match status" value="1"/>
</dbReference>
<comment type="function">
    <text evidence="1">Part of the ABC transporter complex GsiABCD involved in glutathione import. Binds glutathione.</text>
</comment>
<keyword evidence="6 8" id="KW-0732">Signal</keyword>
<dbReference type="SUPFAM" id="SSF53850">
    <property type="entry name" value="Periplasmic binding protein-like II"/>
    <property type="match status" value="1"/>
</dbReference>
<evidence type="ECO:0000256" key="4">
    <source>
        <dbReference type="ARBA" id="ARBA00017393"/>
    </source>
</evidence>
<evidence type="ECO:0000256" key="3">
    <source>
        <dbReference type="ARBA" id="ARBA00005695"/>
    </source>
</evidence>
<dbReference type="PANTHER" id="PTHR30290:SF32">
    <property type="entry name" value="GLUTATHIONE-BINDING PROTEIN GSIB"/>
    <property type="match status" value="1"/>
</dbReference>
<name>A0AAE7D0A9_9GAMM</name>
<dbReference type="GO" id="GO:0030288">
    <property type="term" value="C:outer membrane-bounded periplasmic space"/>
    <property type="evidence" value="ECO:0007669"/>
    <property type="project" value="TreeGrafter"/>
</dbReference>
<evidence type="ECO:0000259" key="9">
    <source>
        <dbReference type="Pfam" id="PF00496"/>
    </source>
</evidence>
<evidence type="ECO:0000313" key="11">
    <source>
        <dbReference type="Proteomes" id="UP000500801"/>
    </source>
</evidence>
<dbReference type="Gene3D" id="3.40.190.10">
    <property type="entry name" value="Periplasmic binding protein-like II"/>
    <property type="match status" value="1"/>
</dbReference>
<dbReference type="Gene3D" id="3.10.105.10">
    <property type="entry name" value="Dipeptide-binding Protein, Domain 3"/>
    <property type="match status" value="1"/>
</dbReference>
<feature type="domain" description="Solute-binding protein family 5" evidence="9">
    <location>
        <begin position="73"/>
        <end position="433"/>
    </location>
</feature>
<sequence>MKSLLPAVTSRRSAVALGLSLCLAAAAAQAQDLRISMYADITGLDPHDTSDTLSYSIQSGIFERLFQFDDQMKLVPQLATGYTGNADATEYTITLREGVTFQDGTPFNADAVKANLDRLADQSKGLKRNSLFNMIKSVTVVSPTQVKIELNKSFGAFINTLAHPSAVMHSPAALQQYPDETQLRVHPVGTGPFKFVEWQQGKDVKLTKYDNYWQKGWPKVDNVTFYPSPEDATRVAALKSGQSDAIYPLPSDLVKTVEDDTKLAVQRDPSIYLYYMAINTQHGPLSDVRVRQALNFAINRTMWLRVGFAGMGLPAASAMAPRVQFFSSQSEPNYTYSPAKAKDLLKEAGYEKGLELKLWVSNATSAVRSAQFFKQQLEQVGIKVTVTPMDSGTRNEKLFGVKDPKQAEFDLYYGGWSPSTGDADWALRPLFATESWVPKAYNVSYYSNPDVDKAIVAGLATSDNSKRAAAYADAQKLIWKDAPVVFLGVPDNLVGKVKNLSGVYMLADGSLIFDQAEFK</sequence>
<dbReference type="Proteomes" id="UP000500801">
    <property type="component" value="Chromosome"/>
</dbReference>
<dbReference type="PIRSF" id="PIRSF002741">
    <property type="entry name" value="MppA"/>
    <property type="match status" value="1"/>
</dbReference>
<comment type="subcellular location">
    <subcellularLocation>
        <location evidence="2">Periplasm</location>
    </subcellularLocation>
</comment>
<dbReference type="CDD" id="cd08499">
    <property type="entry name" value="PBP2_Ylib_like"/>
    <property type="match status" value="1"/>
</dbReference>
<dbReference type="EMBL" id="CP033622">
    <property type="protein sequence ID" value="QIZ52896.1"/>
    <property type="molecule type" value="Genomic_DNA"/>
</dbReference>
<organism evidence="10 11">
    <name type="scientific">Dickeya zeae</name>
    <dbReference type="NCBI Taxonomy" id="204042"/>
    <lineage>
        <taxon>Bacteria</taxon>
        <taxon>Pseudomonadati</taxon>
        <taxon>Pseudomonadota</taxon>
        <taxon>Gammaproteobacteria</taxon>
        <taxon>Enterobacterales</taxon>
        <taxon>Pectobacteriaceae</taxon>
        <taxon>Dickeya</taxon>
    </lineage>
</organism>
<evidence type="ECO:0000256" key="5">
    <source>
        <dbReference type="ARBA" id="ARBA00022448"/>
    </source>
</evidence>
<dbReference type="Pfam" id="PF00496">
    <property type="entry name" value="SBP_bac_5"/>
    <property type="match status" value="1"/>
</dbReference>
<evidence type="ECO:0000256" key="6">
    <source>
        <dbReference type="ARBA" id="ARBA00022729"/>
    </source>
</evidence>
<dbReference type="GO" id="GO:1904680">
    <property type="term" value="F:peptide transmembrane transporter activity"/>
    <property type="evidence" value="ECO:0007669"/>
    <property type="project" value="TreeGrafter"/>
</dbReference>
<reference evidence="10 11" key="1">
    <citation type="submission" date="2018-11" db="EMBL/GenBank/DDBJ databases">
        <title>Complete genome sequence of Dickeya zeae strain CE1 infecting Canna edulis Ker-Gawl. in China.</title>
        <authorList>
            <person name="Zhang J."/>
            <person name="Lin B."/>
            <person name="Shen H."/>
            <person name="Jiang S."/>
            <person name="Pu X."/>
            <person name="Sun D."/>
        </authorList>
    </citation>
    <scope>NUCLEOTIDE SEQUENCE [LARGE SCALE GENOMIC DNA]</scope>
    <source>
        <strain evidence="10 11">CE1</strain>
    </source>
</reference>
<dbReference type="GO" id="GO:0043190">
    <property type="term" value="C:ATP-binding cassette (ABC) transporter complex"/>
    <property type="evidence" value="ECO:0007669"/>
    <property type="project" value="InterPro"/>
</dbReference>
<feature type="chain" id="PRO_5042186935" description="Glutathione-binding protein GsiB" evidence="8">
    <location>
        <begin position="31"/>
        <end position="519"/>
    </location>
</feature>
<protein>
    <recommendedName>
        <fullName evidence="4">Glutathione-binding protein GsiB</fullName>
    </recommendedName>
</protein>
<evidence type="ECO:0000313" key="10">
    <source>
        <dbReference type="EMBL" id="QIZ52896.1"/>
    </source>
</evidence>
<accession>A0AAE7D0A9</accession>
<dbReference type="AlphaFoldDB" id="A0AAE7D0A9"/>
<evidence type="ECO:0000256" key="2">
    <source>
        <dbReference type="ARBA" id="ARBA00004418"/>
    </source>
</evidence>
<dbReference type="InterPro" id="IPR039424">
    <property type="entry name" value="SBP_5"/>
</dbReference>
<dbReference type="RefSeq" id="WP_168363805.1">
    <property type="nucleotide sequence ID" value="NZ_CP033622.1"/>
</dbReference>
<evidence type="ECO:0000256" key="1">
    <source>
        <dbReference type="ARBA" id="ARBA00003489"/>
    </source>
</evidence>
<dbReference type="InterPro" id="IPR000914">
    <property type="entry name" value="SBP_5_dom"/>
</dbReference>
<dbReference type="PANTHER" id="PTHR30290">
    <property type="entry name" value="PERIPLASMIC BINDING COMPONENT OF ABC TRANSPORTER"/>
    <property type="match status" value="1"/>
</dbReference>
<keyword evidence="7" id="KW-0574">Periplasm</keyword>
<comment type="similarity">
    <text evidence="3">Belongs to the bacterial solute-binding protein 5 family.</text>
</comment>
<dbReference type="GO" id="GO:0042938">
    <property type="term" value="P:dipeptide transport"/>
    <property type="evidence" value="ECO:0007669"/>
    <property type="project" value="TreeGrafter"/>
</dbReference>
<evidence type="ECO:0000256" key="7">
    <source>
        <dbReference type="ARBA" id="ARBA00022764"/>
    </source>
</evidence>
<keyword evidence="5" id="KW-0813">Transport</keyword>
<evidence type="ECO:0000256" key="8">
    <source>
        <dbReference type="SAM" id="SignalP"/>
    </source>
</evidence>
<dbReference type="InterPro" id="IPR030678">
    <property type="entry name" value="Peptide/Ni-bd"/>
</dbReference>